<keyword evidence="3" id="KW-1185">Reference proteome</keyword>
<dbReference type="AlphaFoldDB" id="A0A2H3BRB1"/>
<organism evidence="2 3">
    <name type="scientific">Armillaria solidipes</name>
    <dbReference type="NCBI Taxonomy" id="1076256"/>
    <lineage>
        <taxon>Eukaryota</taxon>
        <taxon>Fungi</taxon>
        <taxon>Dikarya</taxon>
        <taxon>Basidiomycota</taxon>
        <taxon>Agaricomycotina</taxon>
        <taxon>Agaricomycetes</taxon>
        <taxon>Agaricomycetidae</taxon>
        <taxon>Agaricales</taxon>
        <taxon>Marasmiineae</taxon>
        <taxon>Physalacriaceae</taxon>
        <taxon>Armillaria</taxon>
    </lineage>
</organism>
<feature type="compositionally biased region" description="Low complexity" evidence="1">
    <location>
        <begin position="100"/>
        <end position="111"/>
    </location>
</feature>
<evidence type="ECO:0000313" key="3">
    <source>
        <dbReference type="Proteomes" id="UP000218334"/>
    </source>
</evidence>
<dbReference type="Proteomes" id="UP000218334">
    <property type="component" value="Unassembled WGS sequence"/>
</dbReference>
<feature type="region of interest" description="Disordered" evidence="1">
    <location>
        <begin position="100"/>
        <end position="158"/>
    </location>
</feature>
<evidence type="ECO:0000256" key="1">
    <source>
        <dbReference type="SAM" id="MobiDB-lite"/>
    </source>
</evidence>
<protein>
    <submittedName>
        <fullName evidence="2">Uncharacterized protein</fullName>
    </submittedName>
</protein>
<accession>A0A2H3BRB1</accession>
<dbReference type="EMBL" id="KZ293429">
    <property type="protein sequence ID" value="PBK69512.1"/>
    <property type="molecule type" value="Genomic_DNA"/>
</dbReference>
<name>A0A2H3BRB1_9AGAR</name>
<feature type="compositionally biased region" description="Basic residues" evidence="1">
    <location>
        <begin position="116"/>
        <end position="131"/>
    </location>
</feature>
<proteinExistence type="predicted"/>
<sequence length="158" mass="17906">MLKTCVHSSSSSSQSYPDLKTKTKISKEFLPGERTCTEEEDQLWEWQRAFTSAQSIIILNDLSQYQRHSSIHLRRSHDISAAYRQRLPCPETGHLCLKSTRTSVSTSTTGSDRGRQRLGMRHPHSSQRRHAQGGLPWKRVSSRDSGVSPLKANVVRGF</sequence>
<evidence type="ECO:0000313" key="2">
    <source>
        <dbReference type="EMBL" id="PBK69512.1"/>
    </source>
</evidence>
<gene>
    <name evidence="2" type="ORF">ARMSODRAFT_166773</name>
</gene>
<reference evidence="3" key="1">
    <citation type="journal article" date="2017" name="Nat. Ecol. Evol.">
        <title>Genome expansion and lineage-specific genetic innovations in the forest pathogenic fungi Armillaria.</title>
        <authorList>
            <person name="Sipos G."/>
            <person name="Prasanna A.N."/>
            <person name="Walter M.C."/>
            <person name="O'Connor E."/>
            <person name="Balint B."/>
            <person name="Krizsan K."/>
            <person name="Kiss B."/>
            <person name="Hess J."/>
            <person name="Varga T."/>
            <person name="Slot J."/>
            <person name="Riley R."/>
            <person name="Boka B."/>
            <person name="Rigling D."/>
            <person name="Barry K."/>
            <person name="Lee J."/>
            <person name="Mihaltcheva S."/>
            <person name="LaButti K."/>
            <person name="Lipzen A."/>
            <person name="Waldron R."/>
            <person name="Moloney N.M."/>
            <person name="Sperisen C."/>
            <person name="Kredics L."/>
            <person name="Vagvoelgyi C."/>
            <person name="Patrignani A."/>
            <person name="Fitzpatrick D."/>
            <person name="Nagy I."/>
            <person name="Doyle S."/>
            <person name="Anderson J.B."/>
            <person name="Grigoriev I.V."/>
            <person name="Gueldener U."/>
            <person name="Muensterkoetter M."/>
            <person name="Nagy L.G."/>
        </authorList>
    </citation>
    <scope>NUCLEOTIDE SEQUENCE [LARGE SCALE GENOMIC DNA]</scope>
    <source>
        <strain evidence="3">28-4</strain>
    </source>
</reference>